<dbReference type="Proteomes" id="UP000828390">
    <property type="component" value="Unassembled WGS sequence"/>
</dbReference>
<reference evidence="2" key="1">
    <citation type="journal article" date="2019" name="bioRxiv">
        <title>The Genome of the Zebra Mussel, Dreissena polymorpha: A Resource for Invasive Species Research.</title>
        <authorList>
            <person name="McCartney M.A."/>
            <person name="Auch B."/>
            <person name="Kono T."/>
            <person name="Mallez S."/>
            <person name="Zhang Y."/>
            <person name="Obille A."/>
            <person name="Becker A."/>
            <person name="Abrahante J.E."/>
            <person name="Garbe J."/>
            <person name="Badalamenti J.P."/>
            <person name="Herman A."/>
            <person name="Mangelson H."/>
            <person name="Liachko I."/>
            <person name="Sullivan S."/>
            <person name="Sone E.D."/>
            <person name="Koren S."/>
            <person name="Silverstein K.A.T."/>
            <person name="Beckman K.B."/>
            <person name="Gohl D.M."/>
        </authorList>
    </citation>
    <scope>NUCLEOTIDE SEQUENCE</scope>
    <source>
        <strain evidence="2">Duluth1</strain>
        <tissue evidence="2">Whole animal</tissue>
    </source>
</reference>
<keyword evidence="3" id="KW-1185">Reference proteome</keyword>
<dbReference type="EMBL" id="JAIWYP010000001">
    <property type="protein sequence ID" value="KAH3891004.1"/>
    <property type="molecule type" value="Genomic_DNA"/>
</dbReference>
<evidence type="ECO:0000313" key="3">
    <source>
        <dbReference type="Proteomes" id="UP000828390"/>
    </source>
</evidence>
<protein>
    <submittedName>
        <fullName evidence="2">Uncharacterized protein</fullName>
    </submittedName>
</protein>
<evidence type="ECO:0000313" key="1">
    <source>
        <dbReference type="EMBL" id="KAH3890994.1"/>
    </source>
</evidence>
<organism evidence="2 3">
    <name type="scientific">Dreissena polymorpha</name>
    <name type="common">Zebra mussel</name>
    <name type="synonym">Mytilus polymorpha</name>
    <dbReference type="NCBI Taxonomy" id="45954"/>
    <lineage>
        <taxon>Eukaryota</taxon>
        <taxon>Metazoa</taxon>
        <taxon>Spiralia</taxon>
        <taxon>Lophotrochozoa</taxon>
        <taxon>Mollusca</taxon>
        <taxon>Bivalvia</taxon>
        <taxon>Autobranchia</taxon>
        <taxon>Heteroconchia</taxon>
        <taxon>Euheterodonta</taxon>
        <taxon>Imparidentia</taxon>
        <taxon>Neoheterodontei</taxon>
        <taxon>Myida</taxon>
        <taxon>Dreissenoidea</taxon>
        <taxon>Dreissenidae</taxon>
        <taxon>Dreissena</taxon>
    </lineage>
</organism>
<reference evidence="2" key="2">
    <citation type="submission" date="2020-11" db="EMBL/GenBank/DDBJ databases">
        <authorList>
            <person name="McCartney M.A."/>
            <person name="Auch B."/>
            <person name="Kono T."/>
            <person name="Mallez S."/>
            <person name="Becker A."/>
            <person name="Gohl D.M."/>
            <person name="Silverstein K.A.T."/>
            <person name="Koren S."/>
            <person name="Bechman K.B."/>
            <person name="Herman A."/>
            <person name="Abrahante J.E."/>
            <person name="Garbe J."/>
        </authorList>
    </citation>
    <scope>NUCLEOTIDE SEQUENCE</scope>
    <source>
        <strain evidence="2">Duluth1</strain>
        <tissue evidence="2">Whole animal</tissue>
    </source>
</reference>
<gene>
    <name evidence="1" type="ORF">DPMN_015085</name>
    <name evidence="2" type="ORF">DPMN_015095</name>
</gene>
<evidence type="ECO:0000313" key="2">
    <source>
        <dbReference type="EMBL" id="KAH3891004.1"/>
    </source>
</evidence>
<comment type="caution">
    <text evidence="2">The sequence shown here is derived from an EMBL/GenBank/DDBJ whole genome shotgun (WGS) entry which is preliminary data.</text>
</comment>
<accession>A0A9D4NC66</accession>
<dbReference type="AlphaFoldDB" id="A0A9D4NC66"/>
<sequence>MVMYITLMVQFNADVHKVDELRHPPTGGGSAPTLTSAEEIIAATMEGHPVVEGIVGGIDSDVQF</sequence>
<name>A0A9D4NC66_DREPO</name>
<proteinExistence type="predicted"/>
<dbReference type="EMBL" id="JAIWYP010000001">
    <property type="protein sequence ID" value="KAH3890994.1"/>
    <property type="molecule type" value="Genomic_DNA"/>
</dbReference>